<evidence type="ECO:0000313" key="1">
    <source>
        <dbReference type="EMBL" id="GFC67633.1"/>
    </source>
</evidence>
<accession>A0A699QG14</accession>
<dbReference type="EMBL" id="BKCJ011016332">
    <property type="protein sequence ID" value="GFC67633.1"/>
    <property type="molecule type" value="Genomic_DNA"/>
</dbReference>
<reference evidence="1" key="1">
    <citation type="journal article" date="2019" name="Sci. Rep.">
        <title>Draft genome of Tanacetum cinerariifolium, the natural source of mosquito coil.</title>
        <authorList>
            <person name="Yamashiro T."/>
            <person name="Shiraishi A."/>
            <person name="Satake H."/>
            <person name="Nakayama K."/>
        </authorList>
    </citation>
    <scope>NUCLEOTIDE SEQUENCE</scope>
</reference>
<comment type="caution">
    <text evidence="1">The sequence shown here is derived from an EMBL/GenBank/DDBJ whole genome shotgun (WGS) entry which is preliminary data.</text>
</comment>
<dbReference type="AlphaFoldDB" id="A0A699QG14"/>
<dbReference type="GO" id="GO:0003964">
    <property type="term" value="F:RNA-directed DNA polymerase activity"/>
    <property type="evidence" value="ECO:0007669"/>
    <property type="project" value="UniProtKB-KW"/>
</dbReference>
<keyword evidence="1" id="KW-0695">RNA-directed DNA polymerase</keyword>
<organism evidence="1">
    <name type="scientific">Tanacetum cinerariifolium</name>
    <name type="common">Dalmatian daisy</name>
    <name type="synonym">Chrysanthemum cinerariifolium</name>
    <dbReference type="NCBI Taxonomy" id="118510"/>
    <lineage>
        <taxon>Eukaryota</taxon>
        <taxon>Viridiplantae</taxon>
        <taxon>Streptophyta</taxon>
        <taxon>Embryophyta</taxon>
        <taxon>Tracheophyta</taxon>
        <taxon>Spermatophyta</taxon>
        <taxon>Magnoliopsida</taxon>
        <taxon>eudicotyledons</taxon>
        <taxon>Gunneridae</taxon>
        <taxon>Pentapetalae</taxon>
        <taxon>asterids</taxon>
        <taxon>campanulids</taxon>
        <taxon>Asterales</taxon>
        <taxon>Asteraceae</taxon>
        <taxon>Asteroideae</taxon>
        <taxon>Anthemideae</taxon>
        <taxon>Anthemidinae</taxon>
        <taxon>Tanacetum</taxon>
    </lineage>
</organism>
<keyword evidence="1" id="KW-0548">Nucleotidyltransferase</keyword>
<name>A0A699QG14_TANCI</name>
<protein>
    <submittedName>
        <fullName evidence="1">Putative reverse transcriptase domain-containing protein</fullName>
    </submittedName>
</protein>
<gene>
    <name evidence="1" type="ORF">Tci_839603</name>
</gene>
<sequence length="82" mass="9342">KANVIADALSRKEMDKPLCVRALMMTVHNDLPKHIREAQEEAIKGQNVNAKNLGRLIKQIFKFRLMKHVVLGIVFGCRDSED</sequence>
<feature type="non-terminal residue" evidence="1">
    <location>
        <position position="1"/>
    </location>
</feature>
<keyword evidence="1" id="KW-0808">Transferase</keyword>
<proteinExistence type="predicted"/>